<dbReference type="InterPro" id="IPR046347">
    <property type="entry name" value="bZIP_sf"/>
</dbReference>
<dbReference type="Pfam" id="PF00170">
    <property type="entry name" value="bZIP_1"/>
    <property type="match status" value="1"/>
</dbReference>
<evidence type="ECO:0000256" key="6">
    <source>
        <dbReference type="ARBA" id="ARBA00023242"/>
    </source>
</evidence>
<feature type="compositionally biased region" description="Polar residues" evidence="8">
    <location>
        <begin position="11"/>
        <end position="20"/>
    </location>
</feature>
<keyword evidence="10" id="KW-1185">Reference proteome</keyword>
<sequence length="662" mass="73886">MDYTHARSFDHSQPLNDSPLQQHQQQRQRQQLGKPHQPIFINDNDSSGVQRKDSTMTTSAVMSPVESQHHVWDQQHYTTALPAESLLTVDPSSQYCDDGHTFMAPSLSHQSAFAQPAMHQQWSVTTGTVIPGFAAEYVSNQPQFGHGQYADQTMAATHAAWTDTHMSHPQMESQPATHTVQPNYLQGSLSPHEIVDHMALAEQEAGQRQNARRLHSRTPQRTVLGARQGDGIRKKNNRIPIPEGRNIHNIDALIDNADDEGLVIELKQQKRLLRNRDAALTSRQRKKAYTEQLEFTVKQNTVQLKAYESEFARLESLEPILKTSQDQVALLQQEKMELIEQHTLETTELRRRIRALEDRLEAGPAPSMSAVPSSTGFTELNASIAALHFSGYEQSTNQEWNDFIDINEMAEDYQDPSSFDNAQSHIEPERGLEQKASVATLVPSGQGKTESATDQPVASSLLFMILLCGALFASKPTSSQTSGMPVVPQMVRSAASDILQVLLDSDLSTSHHAIHTSLGAARETMQTGNVRASAVKSTPMDNSYHGQTISTQHRDSHDALGLTSSQYTSLTSPDYAEATPDYSIGRRSRNLAQALMDLERKHAQSNNADVYVRSLLWDHIPEQVIQEFKEMVRDHQNIEGHQDQGQPFTTASPLDMMYKPEP</sequence>
<dbReference type="GO" id="GO:0003700">
    <property type="term" value="F:DNA-binding transcription factor activity"/>
    <property type="evidence" value="ECO:0007669"/>
    <property type="project" value="InterPro"/>
</dbReference>
<feature type="compositionally biased region" description="Polar residues" evidence="8">
    <location>
        <begin position="537"/>
        <end position="551"/>
    </location>
</feature>
<evidence type="ECO:0000256" key="4">
    <source>
        <dbReference type="ARBA" id="ARBA00023125"/>
    </source>
</evidence>
<dbReference type="AlphaFoldDB" id="A0A6J3MAE9"/>
<comment type="similarity">
    <text evidence="2">Belongs to the bZIP family.</text>
</comment>
<feature type="region of interest" description="Disordered" evidence="8">
    <location>
        <begin position="639"/>
        <end position="662"/>
    </location>
</feature>
<protein>
    <recommendedName>
        <fullName evidence="9">BZIP domain-containing protein</fullName>
    </recommendedName>
</protein>
<feature type="region of interest" description="Disordered" evidence="8">
    <location>
        <begin position="537"/>
        <end position="556"/>
    </location>
</feature>
<keyword evidence="6" id="KW-0539">Nucleus</keyword>
<evidence type="ECO:0000313" key="11">
    <source>
        <dbReference type="RefSeq" id="XP_033460828.1"/>
    </source>
</evidence>
<evidence type="ECO:0000256" key="5">
    <source>
        <dbReference type="ARBA" id="ARBA00023163"/>
    </source>
</evidence>
<keyword evidence="7" id="KW-0175">Coiled coil</keyword>
<dbReference type="SMART" id="SM00338">
    <property type="entry name" value="BRLZ"/>
    <property type="match status" value="1"/>
</dbReference>
<dbReference type="PROSITE" id="PS50217">
    <property type="entry name" value="BZIP"/>
    <property type="match status" value="1"/>
</dbReference>
<name>A0A6J3MAE9_9PEZI</name>
<organism evidence="11">
    <name type="scientific">Dissoconium aciculare CBS 342.82</name>
    <dbReference type="NCBI Taxonomy" id="1314786"/>
    <lineage>
        <taxon>Eukaryota</taxon>
        <taxon>Fungi</taxon>
        <taxon>Dikarya</taxon>
        <taxon>Ascomycota</taxon>
        <taxon>Pezizomycotina</taxon>
        <taxon>Dothideomycetes</taxon>
        <taxon>Dothideomycetidae</taxon>
        <taxon>Mycosphaerellales</taxon>
        <taxon>Dissoconiaceae</taxon>
        <taxon>Dissoconium</taxon>
    </lineage>
</organism>
<dbReference type="PANTHER" id="PTHR47416">
    <property type="entry name" value="BASIC-LEUCINE ZIPPER TRANSCRIPTION FACTOR F-RELATED"/>
    <property type="match status" value="1"/>
</dbReference>
<proteinExistence type="inferred from homology"/>
<evidence type="ECO:0000256" key="8">
    <source>
        <dbReference type="SAM" id="MobiDB-lite"/>
    </source>
</evidence>
<feature type="domain" description="BZIP" evidence="9">
    <location>
        <begin position="265"/>
        <end position="315"/>
    </location>
</feature>
<feature type="compositionally biased region" description="Polar residues" evidence="8">
    <location>
        <begin position="43"/>
        <end position="56"/>
    </location>
</feature>
<keyword evidence="4" id="KW-0238">DNA-binding</keyword>
<evidence type="ECO:0000256" key="2">
    <source>
        <dbReference type="ARBA" id="ARBA00007163"/>
    </source>
</evidence>
<dbReference type="InterPro" id="IPR004827">
    <property type="entry name" value="bZIP"/>
</dbReference>
<feature type="compositionally biased region" description="Polar residues" evidence="8">
    <location>
        <begin position="643"/>
        <end position="652"/>
    </location>
</feature>
<gene>
    <name evidence="11" type="ORF">K489DRAFT_409595</name>
</gene>
<dbReference type="GO" id="GO:0003677">
    <property type="term" value="F:DNA binding"/>
    <property type="evidence" value="ECO:0007669"/>
    <property type="project" value="UniProtKB-KW"/>
</dbReference>
<evidence type="ECO:0000256" key="3">
    <source>
        <dbReference type="ARBA" id="ARBA00023015"/>
    </source>
</evidence>
<comment type="subcellular location">
    <subcellularLocation>
        <location evidence="1">Nucleus</location>
    </subcellularLocation>
</comment>
<evidence type="ECO:0000256" key="7">
    <source>
        <dbReference type="SAM" id="Coils"/>
    </source>
</evidence>
<dbReference type="RefSeq" id="XP_033460828.1">
    <property type="nucleotide sequence ID" value="XM_033607605.1"/>
</dbReference>
<dbReference type="PANTHER" id="PTHR47416:SF8">
    <property type="entry name" value="BASIC-LEUCINE ZIPPER TRANSCRIPTION FACTOR E-RELATED"/>
    <property type="match status" value="1"/>
</dbReference>
<reference evidence="11" key="2">
    <citation type="submission" date="2020-04" db="EMBL/GenBank/DDBJ databases">
        <authorList>
            <consortium name="NCBI Genome Project"/>
        </authorList>
    </citation>
    <scope>NUCLEOTIDE SEQUENCE</scope>
    <source>
        <strain evidence="11">CBS 342.82</strain>
    </source>
</reference>
<accession>A0A6J3MAE9</accession>
<dbReference type="SUPFAM" id="SSF57959">
    <property type="entry name" value="Leucine zipper domain"/>
    <property type="match status" value="1"/>
</dbReference>
<dbReference type="Gene3D" id="1.20.5.170">
    <property type="match status" value="1"/>
</dbReference>
<dbReference type="OrthoDB" id="644067at2759"/>
<dbReference type="Proteomes" id="UP000504637">
    <property type="component" value="Unplaced"/>
</dbReference>
<reference evidence="11" key="1">
    <citation type="submission" date="2020-01" db="EMBL/GenBank/DDBJ databases">
        <authorList>
            <consortium name="DOE Joint Genome Institute"/>
            <person name="Haridas S."/>
            <person name="Albert R."/>
            <person name="Binder M."/>
            <person name="Bloem J."/>
            <person name="Labutti K."/>
            <person name="Salamov A."/>
            <person name="Andreopoulos B."/>
            <person name="Baker S.E."/>
            <person name="Barry K."/>
            <person name="Bills G."/>
            <person name="Bluhm B.H."/>
            <person name="Cannon C."/>
            <person name="Castanera R."/>
            <person name="Culley D.E."/>
            <person name="Daum C."/>
            <person name="Ezra D."/>
            <person name="Gonzalez J.B."/>
            <person name="Henrissat B."/>
            <person name="Kuo A."/>
            <person name="Liang C."/>
            <person name="Lipzen A."/>
            <person name="Lutzoni F."/>
            <person name="Magnuson J."/>
            <person name="Mondo S."/>
            <person name="Nolan M."/>
            <person name="Ohm R."/>
            <person name="Pangilinan J."/>
            <person name="Park H.-J."/>
            <person name="Ramirez L."/>
            <person name="Alfaro M."/>
            <person name="Sun H."/>
            <person name="Tritt A."/>
            <person name="Yoshinaga Y."/>
            <person name="Zwiers L.-H."/>
            <person name="Turgeon B.G."/>
            <person name="Goodwin S.B."/>
            <person name="Spatafora J.W."/>
            <person name="Crous P.W."/>
            <person name="Grigoriev I.V."/>
        </authorList>
    </citation>
    <scope>NUCLEOTIDE SEQUENCE</scope>
    <source>
        <strain evidence="11">CBS 342.82</strain>
    </source>
</reference>
<dbReference type="GeneID" id="54365404"/>
<feature type="compositionally biased region" description="Basic and acidic residues" evidence="8">
    <location>
        <begin position="1"/>
        <end position="10"/>
    </location>
</feature>
<feature type="coiled-coil region" evidence="7">
    <location>
        <begin position="321"/>
        <end position="359"/>
    </location>
</feature>
<evidence type="ECO:0000313" key="10">
    <source>
        <dbReference type="Proteomes" id="UP000504637"/>
    </source>
</evidence>
<reference evidence="11" key="3">
    <citation type="submission" date="2025-08" db="UniProtKB">
        <authorList>
            <consortium name="RefSeq"/>
        </authorList>
    </citation>
    <scope>IDENTIFICATION</scope>
    <source>
        <strain evidence="11">CBS 342.82</strain>
    </source>
</reference>
<feature type="compositionally biased region" description="Low complexity" evidence="8">
    <location>
        <begin position="21"/>
        <end position="31"/>
    </location>
</feature>
<feature type="region of interest" description="Disordered" evidence="8">
    <location>
        <begin position="1"/>
        <end position="56"/>
    </location>
</feature>
<dbReference type="GO" id="GO:0005634">
    <property type="term" value="C:nucleus"/>
    <property type="evidence" value="ECO:0007669"/>
    <property type="project" value="UniProtKB-SubCell"/>
</dbReference>
<dbReference type="CDD" id="cd14704">
    <property type="entry name" value="bZIP_HY5-like"/>
    <property type="match status" value="1"/>
</dbReference>
<keyword evidence="5" id="KW-0804">Transcription</keyword>
<keyword evidence="3" id="KW-0805">Transcription regulation</keyword>
<evidence type="ECO:0000259" key="9">
    <source>
        <dbReference type="PROSITE" id="PS50217"/>
    </source>
</evidence>
<evidence type="ECO:0000256" key="1">
    <source>
        <dbReference type="ARBA" id="ARBA00004123"/>
    </source>
</evidence>